<dbReference type="InterPro" id="IPR036322">
    <property type="entry name" value="WD40_repeat_dom_sf"/>
</dbReference>
<keyword evidence="1 3" id="KW-0853">WD repeat</keyword>
<organism evidence="4 5">
    <name type="scientific">Rubus argutus</name>
    <name type="common">Southern blackberry</name>
    <dbReference type="NCBI Taxonomy" id="59490"/>
    <lineage>
        <taxon>Eukaryota</taxon>
        <taxon>Viridiplantae</taxon>
        <taxon>Streptophyta</taxon>
        <taxon>Embryophyta</taxon>
        <taxon>Tracheophyta</taxon>
        <taxon>Spermatophyta</taxon>
        <taxon>Magnoliopsida</taxon>
        <taxon>eudicotyledons</taxon>
        <taxon>Gunneridae</taxon>
        <taxon>Pentapetalae</taxon>
        <taxon>rosids</taxon>
        <taxon>fabids</taxon>
        <taxon>Rosales</taxon>
        <taxon>Rosaceae</taxon>
        <taxon>Rosoideae</taxon>
        <taxon>Rosoideae incertae sedis</taxon>
        <taxon>Rubus</taxon>
    </lineage>
</organism>
<feature type="repeat" description="WD" evidence="3">
    <location>
        <begin position="558"/>
        <end position="590"/>
    </location>
</feature>
<sequence length="747" mass="83113">MGSCSEEFEDQFYDTREDLSSVSEWSGDCCEDCSPIASVFSRYEVWGKNPESVHERRHKFLKWMGLDSDGKLIATEESDDLFIDRIEMGVDRMKEHSGVVLRTSGLEEGCCSNQCTVSSPLSSEVRVSLGNGALDDHFEFPIRKLNDRRDFVVNELGQNGMFNRLGELRLNHLVGAGEIHSNRAPAPSPSIQQLLQREVENARYLLDAKKKAKRGWLKKLRTGMCVADKPGAALSPISLKSARGTGMQRVRVQSCRRRSKELSSLYGGQDFSAHKGSILCMKFSLDGQYLASAGQDAIVRVWKVIEDERIDKFDIANDPSSLYFKMNPFSKLGSQDVDKEKQSDAKKLGRSADSACVIFPPKIFCLSEKPLHEFRGHSSDVLDLSWSKNGFLLSSSVDKTVRLWQVGCERCLRVFSHNNYVTCVDFNPLDDNYFISGSIDGKVRIWEIIRCLVVDYIDVREIVTAVSYCPDGKGGIVGFVTGNCCFYNIIDNQLKLEAPICIQGKKKSLGKRITGFQFSPSNPSKVMVTSADSVVRVISGSDVVCKFRGLRSGGSHMSASFTSDGNHIVSSSEDSSVHIWNYNSNDMSSSRSKNIKSCESFVSHNSMIAIPWNGVNDLPGTLPSPTFIGDAQGRNSLDSPLKLHNFDERVQQKMHLSSPDCFSLGRGFLLESLPKGTQTWPEEKLVNSSPVPPVPVSPTMSRSEYKFLKNACQSMSASSHMWGLVIVTAGRDGRIRTYHNYGLPTRR</sequence>
<accession>A0AAW1WQ83</accession>
<feature type="repeat" description="WD" evidence="3">
    <location>
        <begin position="271"/>
        <end position="312"/>
    </location>
</feature>
<evidence type="ECO:0000256" key="1">
    <source>
        <dbReference type="ARBA" id="ARBA00022574"/>
    </source>
</evidence>
<dbReference type="Proteomes" id="UP001457282">
    <property type="component" value="Unassembled WGS sequence"/>
</dbReference>
<keyword evidence="5" id="KW-1185">Reference proteome</keyword>
<gene>
    <name evidence="4" type="ORF">M0R45_023607</name>
</gene>
<evidence type="ECO:0008006" key="6">
    <source>
        <dbReference type="Google" id="ProtNLM"/>
    </source>
</evidence>
<evidence type="ECO:0000256" key="3">
    <source>
        <dbReference type="PROSITE-ProRule" id="PRU00221"/>
    </source>
</evidence>
<dbReference type="SUPFAM" id="SSF50978">
    <property type="entry name" value="WD40 repeat-like"/>
    <property type="match status" value="1"/>
</dbReference>
<dbReference type="InterPro" id="IPR001680">
    <property type="entry name" value="WD40_rpt"/>
</dbReference>
<evidence type="ECO:0000256" key="2">
    <source>
        <dbReference type="ARBA" id="ARBA00022737"/>
    </source>
</evidence>
<dbReference type="EMBL" id="JBEDUW010000005">
    <property type="protein sequence ID" value="KAK9926373.1"/>
    <property type="molecule type" value="Genomic_DNA"/>
</dbReference>
<dbReference type="InterPro" id="IPR040324">
    <property type="entry name" value="WDR44/Dgr2"/>
</dbReference>
<comment type="caution">
    <text evidence="4">The sequence shown here is derived from an EMBL/GenBank/DDBJ whole genome shotgun (WGS) entry which is preliminary data.</text>
</comment>
<keyword evidence="2" id="KW-0677">Repeat</keyword>
<feature type="repeat" description="WD" evidence="3">
    <location>
        <begin position="414"/>
        <end position="448"/>
    </location>
</feature>
<evidence type="ECO:0000313" key="4">
    <source>
        <dbReference type="EMBL" id="KAK9926373.1"/>
    </source>
</evidence>
<dbReference type="InterPro" id="IPR020472">
    <property type="entry name" value="WD40_PAC1"/>
</dbReference>
<dbReference type="PROSITE" id="PS50294">
    <property type="entry name" value="WD_REPEATS_REGION"/>
    <property type="match status" value="3"/>
</dbReference>
<dbReference type="PRINTS" id="PR00320">
    <property type="entry name" value="GPROTEINBRPT"/>
</dbReference>
<dbReference type="AlphaFoldDB" id="A0AAW1WQ83"/>
<evidence type="ECO:0000313" key="5">
    <source>
        <dbReference type="Proteomes" id="UP001457282"/>
    </source>
</evidence>
<dbReference type="Pfam" id="PF00400">
    <property type="entry name" value="WD40"/>
    <property type="match status" value="4"/>
</dbReference>
<reference evidence="4 5" key="1">
    <citation type="journal article" date="2023" name="G3 (Bethesda)">
        <title>A chromosome-length genome assembly and annotation of blackberry (Rubus argutus, cv. 'Hillquist').</title>
        <authorList>
            <person name="Bruna T."/>
            <person name="Aryal R."/>
            <person name="Dudchenko O."/>
            <person name="Sargent D.J."/>
            <person name="Mead D."/>
            <person name="Buti M."/>
            <person name="Cavallini A."/>
            <person name="Hytonen T."/>
            <person name="Andres J."/>
            <person name="Pham M."/>
            <person name="Weisz D."/>
            <person name="Mascagni F."/>
            <person name="Usai G."/>
            <person name="Natali L."/>
            <person name="Bassil N."/>
            <person name="Fernandez G.E."/>
            <person name="Lomsadze A."/>
            <person name="Armour M."/>
            <person name="Olukolu B."/>
            <person name="Poorten T."/>
            <person name="Britton C."/>
            <person name="Davik J."/>
            <person name="Ashrafi H."/>
            <person name="Aiden E.L."/>
            <person name="Borodovsky M."/>
            <person name="Worthington M."/>
        </authorList>
    </citation>
    <scope>NUCLEOTIDE SEQUENCE [LARGE SCALE GENOMIC DNA]</scope>
    <source>
        <strain evidence="4">PI 553951</strain>
    </source>
</reference>
<dbReference type="InterPro" id="IPR015943">
    <property type="entry name" value="WD40/YVTN_repeat-like_dom_sf"/>
</dbReference>
<proteinExistence type="predicted"/>
<protein>
    <recommendedName>
        <fullName evidence="6">WD repeat-containing protein 44</fullName>
    </recommendedName>
</protein>
<dbReference type="PROSITE" id="PS50082">
    <property type="entry name" value="WD_REPEATS_2"/>
    <property type="match status" value="4"/>
</dbReference>
<name>A0AAW1WQ83_RUBAR</name>
<feature type="repeat" description="WD" evidence="3">
    <location>
        <begin position="374"/>
        <end position="414"/>
    </location>
</feature>
<dbReference type="Gene3D" id="2.130.10.10">
    <property type="entry name" value="YVTN repeat-like/Quinoprotein amine dehydrogenase"/>
    <property type="match status" value="2"/>
</dbReference>
<dbReference type="PANTHER" id="PTHR14221">
    <property type="entry name" value="WD REPEAT DOMAIN 44"/>
    <property type="match status" value="1"/>
</dbReference>
<dbReference type="PANTHER" id="PTHR14221:SF5">
    <property type="entry name" value="TRANSDUCIN_WD40 REPEAT-LIKE SUPERFAMILY PROTEIN"/>
    <property type="match status" value="1"/>
</dbReference>
<dbReference type="SMART" id="SM00320">
    <property type="entry name" value="WD40"/>
    <property type="match status" value="7"/>
</dbReference>